<dbReference type="InterPro" id="IPR034269">
    <property type="entry name" value="At5g42320_M14_CPD"/>
</dbReference>
<proteinExistence type="inferred from homology"/>
<accession>A0A1D1YVF7</accession>
<dbReference type="AlphaFoldDB" id="A0A1D1YVF7"/>
<dbReference type="PROSITE" id="PS52035">
    <property type="entry name" value="PEPTIDASE_M14"/>
    <property type="match status" value="1"/>
</dbReference>
<reference evidence="6" key="1">
    <citation type="submission" date="2015-07" db="EMBL/GenBank/DDBJ databases">
        <title>Transcriptome Assembly of Anthurium amnicola.</title>
        <authorList>
            <person name="Suzuki J."/>
        </authorList>
    </citation>
    <scope>NUCLEOTIDE SEQUENCE</scope>
</reference>
<evidence type="ECO:0000259" key="5">
    <source>
        <dbReference type="PROSITE" id="PS52035"/>
    </source>
</evidence>
<dbReference type="GO" id="GO:0008270">
    <property type="term" value="F:zinc ion binding"/>
    <property type="evidence" value="ECO:0007669"/>
    <property type="project" value="InterPro"/>
</dbReference>
<evidence type="ECO:0000313" key="6">
    <source>
        <dbReference type="EMBL" id="JAT58658.1"/>
    </source>
</evidence>
<dbReference type="Pfam" id="PF00246">
    <property type="entry name" value="Peptidase_M14"/>
    <property type="match status" value="1"/>
</dbReference>
<dbReference type="GO" id="GO:0005615">
    <property type="term" value="C:extracellular space"/>
    <property type="evidence" value="ECO:0007669"/>
    <property type="project" value="TreeGrafter"/>
</dbReference>
<dbReference type="Gene3D" id="3.40.630.10">
    <property type="entry name" value="Zn peptidases"/>
    <property type="match status" value="1"/>
</dbReference>
<keyword evidence="6" id="KW-0378">Hydrolase</keyword>
<feature type="transmembrane region" description="Helical" evidence="4">
    <location>
        <begin position="437"/>
        <end position="456"/>
    </location>
</feature>
<gene>
    <name evidence="6" type="primary">CBPZ</name>
    <name evidence="6" type="ORF">g.72221</name>
</gene>
<dbReference type="SUPFAM" id="SSF53187">
    <property type="entry name" value="Zn-dependent exopeptidases"/>
    <property type="match status" value="1"/>
</dbReference>
<dbReference type="SMART" id="SM00631">
    <property type="entry name" value="Zn_pept"/>
    <property type="match status" value="1"/>
</dbReference>
<keyword evidence="6" id="KW-0645">Protease</keyword>
<dbReference type="FunFam" id="3.40.630.10:FF:000064">
    <property type="entry name" value="Carboxypeptidase A6"/>
    <property type="match status" value="1"/>
</dbReference>
<dbReference type="EMBL" id="GDJX01009278">
    <property type="protein sequence ID" value="JAT58658.1"/>
    <property type="molecule type" value="Transcribed_RNA"/>
</dbReference>
<dbReference type="PANTHER" id="PTHR11705:SF119">
    <property type="entry name" value="OS02G0119300 PROTEIN"/>
    <property type="match status" value="1"/>
</dbReference>
<name>A0A1D1YVF7_9ARAE</name>
<dbReference type="GO" id="GO:0004181">
    <property type="term" value="F:metallocarboxypeptidase activity"/>
    <property type="evidence" value="ECO:0007669"/>
    <property type="project" value="InterPro"/>
</dbReference>
<keyword evidence="4" id="KW-1133">Transmembrane helix</keyword>
<feature type="domain" description="Peptidase M14" evidence="5">
    <location>
        <begin position="82"/>
        <end position="383"/>
    </location>
</feature>
<evidence type="ECO:0000256" key="2">
    <source>
        <dbReference type="ARBA" id="ARBA00005988"/>
    </source>
</evidence>
<comment type="cofactor">
    <cofactor evidence="1">
        <name>Zn(2+)</name>
        <dbReference type="ChEBI" id="CHEBI:29105"/>
    </cofactor>
</comment>
<keyword evidence="4" id="KW-0812">Transmembrane</keyword>
<dbReference type="InterPro" id="IPR000834">
    <property type="entry name" value="Peptidase_M14"/>
</dbReference>
<evidence type="ECO:0000256" key="3">
    <source>
        <dbReference type="PROSITE-ProRule" id="PRU01379"/>
    </source>
</evidence>
<comment type="similarity">
    <text evidence="2 3">Belongs to the peptidase M14 family.</text>
</comment>
<evidence type="ECO:0000256" key="1">
    <source>
        <dbReference type="ARBA" id="ARBA00001947"/>
    </source>
</evidence>
<feature type="active site" description="Proton donor/acceptor" evidence="3">
    <location>
        <position position="342"/>
    </location>
</feature>
<protein>
    <submittedName>
        <fullName evidence="6">Zinc carboxypeptidase</fullName>
    </submittedName>
</protein>
<dbReference type="GO" id="GO:0006508">
    <property type="term" value="P:proteolysis"/>
    <property type="evidence" value="ECO:0007669"/>
    <property type="project" value="InterPro"/>
</dbReference>
<keyword evidence="6" id="KW-0121">Carboxypeptidase</keyword>
<dbReference type="PANTHER" id="PTHR11705">
    <property type="entry name" value="PROTEASE FAMILY M14 CARBOXYPEPTIDASE A,B"/>
    <property type="match status" value="1"/>
</dbReference>
<keyword evidence="4" id="KW-0472">Membrane</keyword>
<dbReference type="CDD" id="cd06227">
    <property type="entry name" value="M14-CPA-like"/>
    <property type="match status" value="1"/>
</dbReference>
<sequence length="470" mass="52711">RERERGGRGWWEEGVGFGLPRPLRMGSLHSSSSSSSFFPVAVSCHSYLSSFLFFLMLASRHCSVDGDGGASDPPLTPIPRDLYHSSDALLDEVKALVDRHPDKFSIDVMRAGDKTYSAEILVVTYNYARGDINNNSTFRILLSFGQHGRELITTEVALRLLYILGEENTALGMNPFTLNRTLSNIVVKVVPMENINGRKLVESGDLCERRNGRGVDLNRNWSVDWGKKEEDFDPYEENPGTAPFSEPETQIMRKLAKSFNPHVWVNVHSGMEALFMPYDHKNATPDGSMLHAMRSILEELNHHHCSSCLIGSGGGSVGYLAHGTSTDYMYDILKVPLAFTFEIYGDSQASSKDCFKMFNPIDITTFSRVLNDWCGAFLLIFMIGPRQLDKAHVHAFANSSKWISIDRDSTDGGVMERSSGIRKIGGLDLGIQELRTYFRLFMLSCVLLMFMFCSMVSKNKHRQTKTGIPR</sequence>
<organism evidence="6">
    <name type="scientific">Anthurium amnicola</name>
    <dbReference type="NCBI Taxonomy" id="1678845"/>
    <lineage>
        <taxon>Eukaryota</taxon>
        <taxon>Viridiplantae</taxon>
        <taxon>Streptophyta</taxon>
        <taxon>Embryophyta</taxon>
        <taxon>Tracheophyta</taxon>
        <taxon>Spermatophyta</taxon>
        <taxon>Magnoliopsida</taxon>
        <taxon>Liliopsida</taxon>
        <taxon>Araceae</taxon>
        <taxon>Pothoideae</taxon>
        <taxon>Potheae</taxon>
        <taxon>Anthurium</taxon>
    </lineage>
</organism>
<evidence type="ECO:0000256" key="4">
    <source>
        <dbReference type="SAM" id="Phobius"/>
    </source>
</evidence>
<feature type="non-terminal residue" evidence="6">
    <location>
        <position position="1"/>
    </location>
</feature>